<proteinExistence type="predicted"/>
<name>A0A9W9G1Q3_9EURO</name>
<feature type="compositionally biased region" description="Polar residues" evidence="1">
    <location>
        <begin position="127"/>
        <end position="146"/>
    </location>
</feature>
<protein>
    <submittedName>
        <fullName evidence="2">Uncharacterized protein</fullName>
    </submittedName>
</protein>
<accession>A0A9W9G1Q3</accession>
<sequence>MMMERIERTKTGKNTTCDEKALEPFARRICELISQRNEDAATQADIREKPCPDLPTNQTDDYKTKEPTPAPVRTTERNPFPGDPPSAEVSPEKLTWSIPYHTEVSPTPTLPYKDTPAGESKELSAVNDIQQSSGTGKRTRDNSTMSPEVEIRPAKQQRIKEEPVTDSEDTLSSDDTEELFDVLC</sequence>
<evidence type="ECO:0000313" key="2">
    <source>
        <dbReference type="EMBL" id="KAJ5110358.1"/>
    </source>
</evidence>
<evidence type="ECO:0000313" key="3">
    <source>
        <dbReference type="Proteomes" id="UP001141434"/>
    </source>
</evidence>
<dbReference type="RefSeq" id="XP_056515126.1">
    <property type="nucleotide sequence ID" value="XM_056652197.1"/>
</dbReference>
<dbReference type="EMBL" id="JAPMSZ010000003">
    <property type="protein sequence ID" value="KAJ5110358.1"/>
    <property type="molecule type" value="Genomic_DNA"/>
</dbReference>
<feature type="region of interest" description="Disordered" evidence="1">
    <location>
        <begin position="37"/>
        <end position="184"/>
    </location>
</feature>
<feature type="compositionally biased region" description="Acidic residues" evidence="1">
    <location>
        <begin position="164"/>
        <end position="184"/>
    </location>
</feature>
<evidence type="ECO:0000256" key="1">
    <source>
        <dbReference type="SAM" id="MobiDB-lite"/>
    </source>
</evidence>
<comment type="caution">
    <text evidence="2">The sequence shown here is derived from an EMBL/GenBank/DDBJ whole genome shotgun (WGS) entry which is preliminary data.</text>
</comment>
<dbReference type="AlphaFoldDB" id="A0A9W9G1Q3"/>
<gene>
    <name evidence="2" type="ORF">NUU61_001615</name>
</gene>
<dbReference type="Proteomes" id="UP001141434">
    <property type="component" value="Unassembled WGS sequence"/>
</dbReference>
<organism evidence="2 3">
    <name type="scientific">Penicillium alfredii</name>
    <dbReference type="NCBI Taxonomy" id="1506179"/>
    <lineage>
        <taxon>Eukaryota</taxon>
        <taxon>Fungi</taxon>
        <taxon>Dikarya</taxon>
        <taxon>Ascomycota</taxon>
        <taxon>Pezizomycotina</taxon>
        <taxon>Eurotiomycetes</taxon>
        <taxon>Eurotiomycetidae</taxon>
        <taxon>Eurotiales</taxon>
        <taxon>Aspergillaceae</taxon>
        <taxon>Penicillium</taxon>
    </lineage>
</organism>
<feature type="compositionally biased region" description="Basic and acidic residues" evidence="1">
    <location>
        <begin position="149"/>
        <end position="163"/>
    </location>
</feature>
<dbReference type="GeneID" id="81391365"/>
<reference evidence="2" key="1">
    <citation type="submission" date="2022-11" db="EMBL/GenBank/DDBJ databases">
        <authorList>
            <person name="Petersen C."/>
        </authorList>
    </citation>
    <scope>NUCLEOTIDE SEQUENCE</scope>
    <source>
        <strain evidence="2">IBT 34128</strain>
    </source>
</reference>
<keyword evidence="3" id="KW-1185">Reference proteome</keyword>
<reference evidence="2" key="2">
    <citation type="journal article" date="2023" name="IMA Fungus">
        <title>Comparative genomic study of the Penicillium genus elucidates a diverse pangenome and 15 lateral gene transfer events.</title>
        <authorList>
            <person name="Petersen C."/>
            <person name="Sorensen T."/>
            <person name="Nielsen M.R."/>
            <person name="Sondergaard T.E."/>
            <person name="Sorensen J.L."/>
            <person name="Fitzpatrick D.A."/>
            <person name="Frisvad J.C."/>
            <person name="Nielsen K.L."/>
        </authorList>
    </citation>
    <scope>NUCLEOTIDE SEQUENCE</scope>
    <source>
        <strain evidence="2">IBT 34128</strain>
    </source>
</reference>